<dbReference type="AlphaFoldDB" id="A0A837HQY1"/>
<dbReference type="PANTHER" id="PTHR10584">
    <property type="entry name" value="SUGAR KINASE"/>
    <property type="match status" value="1"/>
</dbReference>
<evidence type="ECO:0000256" key="2">
    <source>
        <dbReference type="ARBA" id="ARBA00022777"/>
    </source>
</evidence>
<name>A0A837HQY1_9BACT</name>
<keyword evidence="1" id="KW-0808">Transferase</keyword>
<dbReference type="EMBL" id="LBWE01000005">
    <property type="protein sequence ID" value="KKR01806.1"/>
    <property type="molecule type" value="Genomic_DNA"/>
</dbReference>
<dbReference type="InterPro" id="IPR029056">
    <property type="entry name" value="Ribokinase-like"/>
</dbReference>
<keyword evidence="2" id="KW-0418">Kinase</keyword>
<evidence type="ECO:0000313" key="5">
    <source>
        <dbReference type="Proteomes" id="UP000033998"/>
    </source>
</evidence>
<sequence>MEKGNTRIDFLAIGDTATDVFIRLEDDSGAIVSGAPDTAEYRISLPFAAKIPYQSDTTIAGVGNAPNAAVAASILGLNTALVAHVGDDRAGNETIEVLKEHGVDTNFIAKELGKKTNYSYILWYKEDRTILRQHENFSYGLPDIGSPSWVYFSAVGAGATKFYEEFADYIEKNTEVNFAFQPGGNEVGLGKKLSRLYKRADIFFCNVEEAEKILELENVEIKNLLEEMKKLGPKIVVITDGPKGAYAYDGSDILFIKPYPDPKPPYERTGAGDAFSSTTTVALALGKSLSEALQWGGINSMSVVQEIGAQRGLLTREKLEEYLKNAPADYKSKKI</sequence>
<comment type="caution">
    <text evidence="4">The sequence shown here is derived from an EMBL/GenBank/DDBJ whole genome shotgun (WGS) entry which is preliminary data.</text>
</comment>
<gene>
    <name evidence="4" type="ORF">UT27_C0005G0006</name>
</gene>
<evidence type="ECO:0000313" key="4">
    <source>
        <dbReference type="EMBL" id="KKR01806.1"/>
    </source>
</evidence>
<evidence type="ECO:0000259" key="3">
    <source>
        <dbReference type="Pfam" id="PF00294"/>
    </source>
</evidence>
<dbReference type="Gene3D" id="3.40.1190.20">
    <property type="match status" value="1"/>
</dbReference>
<protein>
    <recommendedName>
        <fullName evidence="3">Carbohydrate kinase PfkB domain-containing protein</fullName>
    </recommendedName>
</protein>
<feature type="domain" description="Carbohydrate kinase PfkB" evidence="3">
    <location>
        <begin position="56"/>
        <end position="313"/>
    </location>
</feature>
<dbReference type="InterPro" id="IPR011611">
    <property type="entry name" value="PfkB_dom"/>
</dbReference>
<proteinExistence type="predicted"/>
<dbReference type="SUPFAM" id="SSF53613">
    <property type="entry name" value="Ribokinase-like"/>
    <property type="match status" value="1"/>
</dbReference>
<organism evidence="4 5">
    <name type="scientific">Candidatus Nomurabacteria bacterium GW2011_GWD2_39_12</name>
    <dbReference type="NCBI Taxonomy" id="1618759"/>
    <lineage>
        <taxon>Bacteria</taxon>
        <taxon>Candidatus Nomuraibacteriota</taxon>
    </lineage>
</organism>
<accession>A0A837HQY1</accession>
<reference evidence="4 5" key="1">
    <citation type="journal article" date="2015" name="Nature">
        <title>rRNA introns, odd ribosomes, and small enigmatic genomes across a large radiation of phyla.</title>
        <authorList>
            <person name="Brown C.T."/>
            <person name="Hug L.A."/>
            <person name="Thomas B.C."/>
            <person name="Sharon I."/>
            <person name="Castelle C.J."/>
            <person name="Singh A."/>
            <person name="Wilkins M.J."/>
            <person name="Williams K.H."/>
            <person name="Banfield J.F."/>
        </authorList>
    </citation>
    <scope>NUCLEOTIDE SEQUENCE [LARGE SCALE GENOMIC DNA]</scope>
</reference>
<dbReference type="Proteomes" id="UP000033998">
    <property type="component" value="Unassembled WGS sequence"/>
</dbReference>
<dbReference type="PANTHER" id="PTHR10584:SF166">
    <property type="entry name" value="RIBOKINASE"/>
    <property type="match status" value="1"/>
</dbReference>
<dbReference type="Pfam" id="PF00294">
    <property type="entry name" value="PfkB"/>
    <property type="match status" value="1"/>
</dbReference>
<dbReference type="GO" id="GO:0016301">
    <property type="term" value="F:kinase activity"/>
    <property type="evidence" value="ECO:0007669"/>
    <property type="project" value="UniProtKB-KW"/>
</dbReference>
<evidence type="ECO:0000256" key="1">
    <source>
        <dbReference type="ARBA" id="ARBA00022679"/>
    </source>
</evidence>